<dbReference type="InterPro" id="IPR002104">
    <property type="entry name" value="Integrase_catalytic"/>
</dbReference>
<dbReference type="SUPFAM" id="SSF56349">
    <property type="entry name" value="DNA breaking-rejoining enzymes"/>
    <property type="match status" value="1"/>
</dbReference>
<dbReference type="InterPro" id="IPR004107">
    <property type="entry name" value="Integrase_SAM-like_N"/>
</dbReference>
<feature type="domain" description="Tyr recombinase" evidence="6">
    <location>
        <begin position="117"/>
        <end position="309"/>
    </location>
</feature>
<reference evidence="8 9" key="1">
    <citation type="journal article" date="2017" name="BMC Genomics">
        <title>Genome sequencing of 39 Akkermansia muciniphila isolates reveals its population structure, genomic and functional diverisity, and global distribution in mammalian gut microbiotas.</title>
        <authorList>
            <person name="Guo X."/>
            <person name="Li S."/>
            <person name="Zhang J."/>
            <person name="Wu F."/>
            <person name="Li X."/>
            <person name="Wu D."/>
            <person name="Zhang M."/>
            <person name="Ou Z."/>
            <person name="Jie Z."/>
            <person name="Yan Q."/>
            <person name="Li P."/>
            <person name="Yi J."/>
            <person name="Peng Y."/>
        </authorList>
    </citation>
    <scope>NUCLEOTIDE SEQUENCE [LARGE SCALE GENOMIC DNA]</scope>
    <source>
        <strain evidence="8 9">GP24</strain>
    </source>
</reference>
<dbReference type="InterPro" id="IPR010998">
    <property type="entry name" value="Integrase_recombinase_N"/>
</dbReference>
<gene>
    <name evidence="8" type="ORF">CXU22_08325</name>
</gene>
<comment type="similarity">
    <text evidence="1">Belongs to the 'phage' integrase family.</text>
</comment>
<dbReference type="InterPro" id="IPR011010">
    <property type="entry name" value="DNA_brk_join_enz"/>
</dbReference>
<proteinExistence type="inferred from homology"/>
<evidence type="ECO:0000256" key="2">
    <source>
        <dbReference type="ARBA" id="ARBA00022908"/>
    </source>
</evidence>
<evidence type="ECO:0000256" key="1">
    <source>
        <dbReference type="ARBA" id="ARBA00008857"/>
    </source>
</evidence>
<keyword evidence="2" id="KW-0229">DNA integration</keyword>
<evidence type="ECO:0000313" key="8">
    <source>
        <dbReference type="EMBL" id="PNC17738.1"/>
    </source>
</evidence>
<evidence type="ECO:0000256" key="4">
    <source>
        <dbReference type="ARBA" id="ARBA00023172"/>
    </source>
</evidence>
<dbReference type="InterPro" id="IPR050090">
    <property type="entry name" value="Tyrosine_recombinase_XerCD"/>
</dbReference>
<dbReference type="InterPro" id="IPR013762">
    <property type="entry name" value="Integrase-like_cat_sf"/>
</dbReference>
<comment type="caution">
    <text evidence="8">The sequence shown here is derived from an EMBL/GenBank/DDBJ whole genome shotgun (WGS) entry which is preliminary data.</text>
</comment>
<name>A0A2N8HD06_9BACT</name>
<dbReference type="GO" id="GO:0003677">
    <property type="term" value="F:DNA binding"/>
    <property type="evidence" value="ECO:0007669"/>
    <property type="project" value="UniProtKB-UniRule"/>
</dbReference>
<organism evidence="8 9">
    <name type="scientific">Akkermansia muciniphila</name>
    <dbReference type="NCBI Taxonomy" id="239935"/>
    <lineage>
        <taxon>Bacteria</taxon>
        <taxon>Pseudomonadati</taxon>
        <taxon>Verrucomicrobiota</taxon>
        <taxon>Verrucomicrobiia</taxon>
        <taxon>Verrucomicrobiales</taxon>
        <taxon>Akkermansiaceae</taxon>
        <taxon>Akkermansia</taxon>
    </lineage>
</organism>
<accession>A0A2N8HD06</accession>
<dbReference type="Proteomes" id="UP000236000">
    <property type="component" value="Unassembled WGS sequence"/>
</dbReference>
<evidence type="ECO:0000256" key="3">
    <source>
        <dbReference type="ARBA" id="ARBA00023125"/>
    </source>
</evidence>
<dbReference type="PROSITE" id="PS51898">
    <property type="entry name" value="TYR_RECOMBINASE"/>
    <property type="match status" value="1"/>
</dbReference>
<dbReference type="OrthoDB" id="9801717at2"/>
<dbReference type="InterPro" id="IPR044068">
    <property type="entry name" value="CB"/>
</dbReference>
<dbReference type="Pfam" id="PF02899">
    <property type="entry name" value="Phage_int_SAM_1"/>
    <property type="match status" value="1"/>
</dbReference>
<dbReference type="Pfam" id="PF00589">
    <property type="entry name" value="Phage_integrase"/>
    <property type="match status" value="1"/>
</dbReference>
<dbReference type="AlphaFoldDB" id="A0A2N8HD06"/>
<dbReference type="EMBL" id="PJKA01000012">
    <property type="protein sequence ID" value="PNC17738.1"/>
    <property type="molecule type" value="Genomic_DNA"/>
</dbReference>
<keyword evidence="3 5" id="KW-0238">DNA-binding</keyword>
<dbReference type="PANTHER" id="PTHR30349">
    <property type="entry name" value="PHAGE INTEGRASE-RELATED"/>
    <property type="match status" value="1"/>
</dbReference>
<dbReference type="GO" id="GO:0015074">
    <property type="term" value="P:DNA integration"/>
    <property type="evidence" value="ECO:0007669"/>
    <property type="project" value="UniProtKB-KW"/>
</dbReference>
<evidence type="ECO:0000313" key="9">
    <source>
        <dbReference type="Proteomes" id="UP000236000"/>
    </source>
</evidence>
<dbReference type="PROSITE" id="PS51900">
    <property type="entry name" value="CB"/>
    <property type="match status" value="1"/>
</dbReference>
<dbReference type="GO" id="GO:0006310">
    <property type="term" value="P:DNA recombination"/>
    <property type="evidence" value="ECO:0007669"/>
    <property type="project" value="UniProtKB-KW"/>
</dbReference>
<evidence type="ECO:0000256" key="5">
    <source>
        <dbReference type="PROSITE-ProRule" id="PRU01248"/>
    </source>
</evidence>
<evidence type="ECO:0000259" key="7">
    <source>
        <dbReference type="PROSITE" id="PS51900"/>
    </source>
</evidence>
<sequence length="326" mass="37263">MPNTSTSHSSLLEKTIERFLFHSQYEKNLSEKTLKAYSTDLGQFADFMMNQRNICHLPAISAEDLKQYVKSLSGFQPKTMKRKMATLKAMLNFIEMEDDDFINPMRKLKINIKVPFLLPSVMDSMEVASILTTLYREKNACSSKTEYRYQEIVRNIAVVELLFGTGIRVSELCALHLSSVNLHNGFIKVYGKGGKERVIQICQDAILEALHEYQRLCLPSSPQNTFFFINRLGHNLSSQSVRIMIKKLALKSGILKPVTPHTFRHTFATLLLEEGVDIKYIQTILGHSSLATTQIYTHVSATKQKIILQDFHPRKRLKIFLGKSDN</sequence>
<dbReference type="RefSeq" id="WP_102714427.1">
    <property type="nucleotide sequence ID" value="NZ_PJKA01000012.1"/>
</dbReference>
<evidence type="ECO:0000259" key="6">
    <source>
        <dbReference type="PROSITE" id="PS51898"/>
    </source>
</evidence>
<dbReference type="Gene3D" id="1.10.443.10">
    <property type="entry name" value="Intergrase catalytic core"/>
    <property type="match status" value="1"/>
</dbReference>
<keyword evidence="4" id="KW-0233">DNA recombination</keyword>
<protein>
    <submittedName>
        <fullName evidence="8">Integrase</fullName>
    </submittedName>
</protein>
<dbReference type="Gene3D" id="1.10.150.130">
    <property type="match status" value="1"/>
</dbReference>
<feature type="domain" description="Core-binding (CB)" evidence="7">
    <location>
        <begin position="10"/>
        <end position="95"/>
    </location>
</feature>
<dbReference type="PANTHER" id="PTHR30349:SF41">
    <property type="entry name" value="INTEGRASE_RECOMBINASE PROTEIN MJ0367-RELATED"/>
    <property type="match status" value="1"/>
</dbReference>